<dbReference type="AlphaFoldDB" id="A0A812TDF5"/>
<accession>A0A812TDF5</accession>
<sequence>LLDLPSVADFAQTTLIDLYGPGALVDLGIASGDYTVYAFRPADLPGGLSFLVHRSGGLRVGVTVDRTMETFGPEYITSQSPGLAEAVGNIGLVAVDGVSVEDRPSIELPTDSFTAAFLVTNAQPEGEPEAEAPSSSG</sequence>
<keyword evidence="2" id="KW-1185">Reference proteome</keyword>
<dbReference type="EMBL" id="CAJNIZ010029577">
    <property type="protein sequence ID" value="CAE7517158.1"/>
    <property type="molecule type" value="Genomic_DNA"/>
</dbReference>
<feature type="non-terminal residue" evidence="1">
    <location>
        <position position="1"/>
    </location>
</feature>
<reference evidence="1" key="1">
    <citation type="submission" date="2021-02" db="EMBL/GenBank/DDBJ databases">
        <authorList>
            <person name="Dougan E. K."/>
            <person name="Rhodes N."/>
            <person name="Thang M."/>
            <person name="Chan C."/>
        </authorList>
    </citation>
    <scope>NUCLEOTIDE SEQUENCE</scope>
</reference>
<protein>
    <submittedName>
        <fullName evidence="1">Uncharacterized protein</fullName>
    </submittedName>
</protein>
<dbReference type="Proteomes" id="UP000649617">
    <property type="component" value="Unassembled WGS sequence"/>
</dbReference>
<feature type="non-terminal residue" evidence="1">
    <location>
        <position position="137"/>
    </location>
</feature>
<gene>
    <name evidence="1" type="ORF">SPIL2461_LOCUS13510</name>
</gene>
<evidence type="ECO:0000313" key="2">
    <source>
        <dbReference type="Proteomes" id="UP000649617"/>
    </source>
</evidence>
<organism evidence="1 2">
    <name type="scientific">Symbiodinium pilosum</name>
    <name type="common">Dinoflagellate</name>
    <dbReference type="NCBI Taxonomy" id="2952"/>
    <lineage>
        <taxon>Eukaryota</taxon>
        <taxon>Sar</taxon>
        <taxon>Alveolata</taxon>
        <taxon>Dinophyceae</taxon>
        <taxon>Suessiales</taxon>
        <taxon>Symbiodiniaceae</taxon>
        <taxon>Symbiodinium</taxon>
    </lineage>
</organism>
<name>A0A812TDF5_SYMPI</name>
<comment type="caution">
    <text evidence="1">The sequence shown here is derived from an EMBL/GenBank/DDBJ whole genome shotgun (WGS) entry which is preliminary data.</text>
</comment>
<proteinExistence type="predicted"/>
<evidence type="ECO:0000313" key="1">
    <source>
        <dbReference type="EMBL" id="CAE7517158.1"/>
    </source>
</evidence>